<reference evidence="2" key="1">
    <citation type="submission" date="2018-02" db="EMBL/GenBank/DDBJ databases">
        <title>Rhizophora mucronata_Transcriptome.</title>
        <authorList>
            <person name="Meera S.P."/>
            <person name="Sreeshan A."/>
            <person name="Augustine A."/>
        </authorList>
    </citation>
    <scope>NUCLEOTIDE SEQUENCE</scope>
    <source>
        <tissue evidence="2">Leaf</tissue>
    </source>
</reference>
<protein>
    <submittedName>
        <fullName evidence="2">Uncharacterized protein</fullName>
    </submittedName>
</protein>
<dbReference type="AlphaFoldDB" id="A0A2P2N2L4"/>
<feature type="chain" id="PRO_5015183968" evidence="1">
    <location>
        <begin position="20"/>
        <end position="41"/>
    </location>
</feature>
<feature type="signal peptide" evidence="1">
    <location>
        <begin position="1"/>
        <end position="19"/>
    </location>
</feature>
<keyword evidence="1" id="KW-0732">Signal</keyword>
<name>A0A2P2N2L4_RHIMU</name>
<sequence length="41" mass="4805">MRFTVIILMKMFVVHLAEDKPEKQEIKIIGTVKNDLYCGHD</sequence>
<evidence type="ECO:0000256" key="1">
    <source>
        <dbReference type="SAM" id="SignalP"/>
    </source>
</evidence>
<accession>A0A2P2N2L4</accession>
<dbReference type="EMBL" id="GGEC01056248">
    <property type="protein sequence ID" value="MBX36732.1"/>
    <property type="molecule type" value="Transcribed_RNA"/>
</dbReference>
<organism evidence="2">
    <name type="scientific">Rhizophora mucronata</name>
    <name type="common">Asiatic mangrove</name>
    <dbReference type="NCBI Taxonomy" id="61149"/>
    <lineage>
        <taxon>Eukaryota</taxon>
        <taxon>Viridiplantae</taxon>
        <taxon>Streptophyta</taxon>
        <taxon>Embryophyta</taxon>
        <taxon>Tracheophyta</taxon>
        <taxon>Spermatophyta</taxon>
        <taxon>Magnoliopsida</taxon>
        <taxon>eudicotyledons</taxon>
        <taxon>Gunneridae</taxon>
        <taxon>Pentapetalae</taxon>
        <taxon>rosids</taxon>
        <taxon>fabids</taxon>
        <taxon>Malpighiales</taxon>
        <taxon>Rhizophoraceae</taxon>
        <taxon>Rhizophora</taxon>
    </lineage>
</organism>
<proteinExistence type="predicted"/>
<evidence type="ECO:0000313" key="2">
    <source>
        <dbReference type="EMBL" id="MBX36732.1"/>
    </source>
</evidence>